<keyword evidence="3" id="KW-1185">Reference proteome</keyword>
<sequence length="304" mass="34503">MVKKILYILALALCFTNLAIAESSDENKHPKIFEQCSNKLNSEIIRKVAKLNEIYGQDNSFPFYVKNIVCSDTNGKKVEISAFRNNKKFIYLIISINDKTYYVNIFNYYKGDFNKLAKVTIGDGFPWDTPEKSDFVFVEVDHLSGLVTSPEYYILGENGQATYFAGSYTIVYGDHDNQEFYISTSFLDIYTSPDYIENMKYTTSFDETDDLQLQNAQGAVSIEPLFGGGGLKFIHSKEIQSCIGATPGSSPSMCLFGTKTEVKKWENYAYLCGTNKLSMFFSSSRSNFCKHAKDYKFNFGEILI</sequence>
<proteinExistence type="predicted"/>
<name>A0ABV9T9Q0_9GAMM</name>
<organism evidence="2 3">
    <name type="scientific">Pseudofrancisella aestuarii</name>
    <dbReference type="NCBI Taxonomy" id="2670347"/>
    <lineage>
        <taxon>Bacteria</taxon>
        <taxon>Pseudomonadati</taxon>
        <taxon>Pseudomonadota</taxon>
        <taxon>Gammaproteobacteria</taxon>
        <taxon>Thiotrichales</taxon>
        <taxon>Francisellaceae</taxon>
        <taxon>Pseudofrancisella</taxon>
    </lineage>
</organism>
<accession>A0ABV9T9Q0</accession>
<dbReference type="RefSeq" id="WP_154401841.1">
    <property type="nucleotide sequence ID" value="NZ_JBHSJH010000001.1"/>
</dbReference>
<protein>
    <submittedName>
        <fullName evidence="2">Uncharacterized protein</fullName>
    </submittedName>
</protein>
<evidence type="ECO:0000313" key="2">
    <source>
        <dbReference type="EMBL" id="MFC4891822.1"/>
    </source>
</evidence>
<dbReference type="Proteomes" id="UP001595926">
    <property type="component" value="Unassembled WGS sequence"/>
</dbReference>
<dbReference type="EMBL" id="JBHSJH010000001">
    <property type="protein sequence ID" value="MFC4891822.1"/>
    <property type="molecule type" value="Genomic_DNA"/>
</dbReference>
<feature type="chain" id="PRO_5047539800" evidence="1">
    <location>
        <begin position="22"/>
        <end position="304"/>
    </location>
</feature>
<reference evidence="3" key="1">
    <citation type="journal article" date="2019" name="Int. J. Syst. Evol. Microbiol.">
        <title>The Global Catalogue of Microorganisms (GCM) 10K type strain sequencing project: providing services to taxonomists for standard genome sequencing and annotation.</title>
        <authorList>
            <consortium name="The Broad Institute Genomics Platform"/>
            <consortium name="The Broad Institute Genome Sequencing Center for Infectious Disease"/>
            <person name="Wu L."/>
            <person name="Ma J."/>
        </authorList>
    </citation>
    <scope>NUCLEOTIDE SEQUENCE [LARGE SCALE GENOMIC DNA]</scope>
    <source>
        <strain evidence="3">CGMCC 1.13718</strain>
    </source>
</reference>
<gene>
    <name evidence="2" type="ORF">ACFPDQ_02000</name>
</gene>
<keyword evidence="1" id="KW-0732">Signal</keyword>
<evidence type="ECO:0000256" key="1">
    <source>
        <dbReference type="SAM" id="SignalP"/>
    </source>
</evidence>
<evidence type="ECO:0000313" key="3">
    <source>
        <dbReference type="Proteomes" id="UP001595926"/>
    </source>
</evidence>
<feature type="signal peptide" evidence="1">
    <location>
        <begin position="1"/>
        <end position="21"/>
    </location>
</feature>
<comment type="caution">
    <text evidence="2">The sequence shown here is derived from an EMBL/GenBank/DDBJ whole genome shotgun (WGS) entry which is preliminary data.</text>
</comment>